<feature type="domain" description="Pyridoxamine 5'-phosphate oxidase N-terminal" evidence="12">
    <location>
        <begin position="86"/>
        <end position="196"/>
    </location>
</feature>
<dbReference type="AlphaFoldDB" id="A0AAV7XPL4"/>
<dbReference type="PANTHER" id="PTHR10851">
    <property type="entry name" value="PYRIDOXINE-5-PHOSPHATE OXIDASE"/>
    <property type="match status" value="1"/>
</dbReference>
<accession>A0AAV7XPL4</accession>
<evidence type="ECO:0000313" key="15">
    <source>
        <dbReference type="Proteomes" id="UP001075354"/>
    </source>
</evidence>
<evidence type="ECO:0000259" key="13">
    <source>
        <dbReference type="Pfam" id="PF10590"/>
    </source>
</evidence>
<dbReference type="Gene3D" id="2.30.110.10">
    <property type="entry name" value="Electron Transport, Fmn-binding Protein, Chain A"/>
    <property type="match status" value="1"/>
</dbReference>
<dbReference type="InterPro" id="IPR012349">
    <property type="entry name" value="Split_barrel_FMN-bd"/>
</dbReference>
<evidence type="ECO:0000256" key="5">
    <source>
        <dbReference type="ARBA" id="ARBA00007301"/>
    </source>
</evidence>
<organism evidence="14 15">
    <name type="scientific">Megalurothrips usitatus</name>
    <name type="common">bean blossom thrips</name>
    <dbReference type="NCBI Taxonomy" id="439358"/>
    <lineage>
        <taxon>Eukaryota</taxon>
        <taxon>Metazoa</taxon>
        <taxon>Ecdysozoa</taxon>
        <taxon>Arthropoda</taxon>
        <taxon>Hexapoda</taxon>
        <taxon>Insecta</taxon>
        <taxon>Pterygota</taxon>
        <taxon>Neoptera</taxon>
        <taxon>Paraneoptera</taxon>
        <taxon>Thysanoptera</taxon>
        <taxon>Terebrantia</taxon>
        <taxon>Thripoidea</taxon>
        <taxon>Thripidae</taxon>
        <taxon>Megalurothrips</taxon>
    </lineage>
</organism>
<dbReference type="Pfam" id="PF10590">
    <property type="entry name" value="PNP_phzG_C"/>
    <property type="match status" value="1"/>
</dbReference>
<evidence type="ECO:0000256" key="8">
    <source>
        <dbReference type="ARBA" id="ARBA00022630"/>
    </source>
</evidence>
<dbReference type="GO" id="GO:0008615">
    <property type="term" value="P:pyridoxine biosynthetic process"/>
    <property type="evidence" value="ECO:0007669"/>
    <property type="project" value="UniProtKB-KW"/>
</dbReference>
<dbReference type="NCBIfam" id="NF004231">
    <property type="entry name" value="PRK05679.1"/>
    <property type="match status" value="1"/>
</dbReference>
<keyword evidence="10" id="KW-0560">Oxidoreductase</keyword>
<dbReference type="FunFam" id="2.30.110.10:FF:000005">
    <property type="entry name" value="NAD(P)H-hydrate epimerase"/>
    <property type="match status" value="1"/>
</dbReference>
<dbReference type="InterPro" id="IPR011576">
    <property type="entry name" value="Pyridox_Oxase_N"/>
</dbReference>
<comment type="subunit">
    <text evidence="6">Homodimer.</text>
</comment>
<evidence type="ECO:0000256" key="6">
    <source>
        <dbReference type="ARBA" id="ARBA00011738"/>
    </source>
</evidence>
<dbReference type="SUPFAM" id="SSF50475">
    <property type="entry name" value="FMN-binding split barrel"/>
    <property type="match status" value="1"/>
</dbReference>
<feature type="domain" description="Pyridoxine 5'-phosphate oxidase dimerisation C-terminal" evidence="13">
    <location>
        <begin position="217"/>
        <end position="271"/>
    </location>
</feature>
<comment type="pathway">
    <text evidence="4">Cofactor metabolism; pyridoxal 5'-phosphate salvage; pyridoxal 5'-phosphate from pyridoxine 5'-phosphate: step 1/1.</text>
</comment>
<evidence type="ECO:0000256" key="3">
    <source>
        <dbReference type="ARBA" id="ARBA00004738"/>
    </source>
</evidence>
<evidence type="ECO:0000256" key="4">
    <source>
        <dbReference type="ARBA" id="ARBA00005037"/>
    </source>
</evidence>
<dbReference type="EMBL" id="JAPTSV010000006">
    <property type="protein sequence ID" value="KAJ1527224.1"/>
    <property type="molecule type" value="Genomic_DNA"/>
</dbReference>
<dbReference type="HAMAP" id="MF_01629">
    <property type="entry name" value="PdxH"/>
    <property type="match status" value="1"/>
</dbReference>
<comment type="function">
    <text evidence="2">Catalyzes the oxidation of either pyridoxine 5'-phosphate (PNP) or pyridoxamine 5'-phosphate (PMP) into pyridoxal 5'-phosphate (PLP).</text>
</comment>
<reference evidence="14" key="1">
    <citation type="submission" date="2022-12" db="EMBL/GenBank/DDBJ databases">
        <title>Chromosome-level genome assembly of the bean flower thrips Megalurothrips usitatus.</title>
        <authorList>
            <person name="Ma L."/>
            <person name="Liu Q."/>
            <person name="Li H."/>
            <person name="Cai W."/>
        </authorList>
    </citation>
    <scope>NUCLEOTIDE SEQUENCE</scope>
    <source>
        <strain evidence="14">Cailab_2022a</strain>
    </source>
</reference>
<keyword evidence="8" id="KW-0285">Flavoprotein</keyword>
<name>A0AAV7XPL4_9NEOP</name>
<dbReference type="GO" id="GO:0004733">
    <property type="term" value="F:pyridoxamine phosphate oxidase activity"/>
    <property type="evidence" value="ECO:0007669"/>
    <property type="project" value="UniProtKB-EC"/>
</dbReference>
<keyword evidence="15" id="KW-1185">Reference proteome</keyword>
<evidence type="ECO:0000256" key="9">
    <source>
        <dbReference type="ARBA" id="ARBA00022643"/>
    </source>
</evidence>
<comment type="cofactor">
    <cofactor evidence="1">
        <name>FMN</name>
        <dbReference type="ChEBI" id="CHEBI:58210"/>
    </cofactor>
</comment>
<dbReference type="Pfam" id="PF01243">
    <property type="entry name" value="PNPOx_N"/>
    <property type="match status" value="1"/>
</dbReference>
<evidence type="ECO:0000256" key="7">
    <source>
        <dbReference type="ARBA" id="ARBA00012801"/>
    </source>
</evidence>
<comment type="similarity">
    <text evidence="5">Belongs to the pyridoxamine 5'-phosphate oxidase family.</text>
</comment>
<dbReference type="PANTHER" id="PTHR10851:SF0">
    <property type="entry name" value="PYRIDOXINE-5'-PHOSPHATE OXIDASE"/>
    <property type="match status" value="1"/>
</dbReference>
<proteinExistence type="inferred from homology"/>
<protein>
    <recommendedName>
        <fullName evidence="7">pyridoxal 5'-phosphate synthase</fullName>
        <ecNumber evidence="7">1.4.3.5</ecNumber>
    </recommendedName>
</protein>
<evidence type="ECO:0000259" key="12">
    <source>
        <dbReference type="Pfam" id="PF01243"/>
    </source>
</evidence>
<evidence type="ECO:0000256" key="11">
    <source>
        <dbReference type="ARBA" id="ARBA00023096"/>
    </source>
</evidence>
<evidence type="ECO:0000256" key="10">
    <source>
        <dbReference type="ARBA" id="ARBA00023002"/>
    </source>
</evidence>
<dbReference type="Proteomes" id="UP001075354">
    <property type="component" value="Chromosome 6"/>
</dbReference>
<dbReference type="InterPro" id="IPR019576">
    <property type="entry name" value="Pyridoxamine_oxidase_dimer_C"/>
</dbReference>
<gene>
    <name evidence="14" type="ORF">ONE63_008751</name>
</gene>
<evidence type="ECO:0000256" key="1">
    <source>
        <dbReference type="ARBA" id="ARBA00001917"/>
    </source>
</evidence>
<dbReference type="NCBIfam" id="TIGR00558">
    <property type="entry name" value="pdxH"/>
    <property type="match status" value="1"/>
</dbReference>
<comment type="pathway">
    <text evidence="3">Cofactor metabolism; pyridoxal 5'-phosphate salvage; pyridoxal 5'-phosphate from pyridoxamine 5'-phosphate: step 1/1.</text>
</comment>
<evidence type="ECO:0000313" key="14">
    <source>
        <dbReference type="EMBL" id="KAJ1527224.1"/>
    </source>
</evidence>
<dbReference type="EC" id="1.4.3.5" evidence="7"/>
<sequence>MLVRSYCRVRVAEVAGCLSVRLCNYSGTHVHCLSNLRMASSDSEVAGMRAAYRTRQELFMETDLVCKEPFGQFKAWFNEACNNPKVEEANAMCLSTASKDGAPSARYVLLKGFGSDGFKFFTNYNSRKGTELDENPRAALTFYWEPLRRSIRIEGKVERLDEKESDDYFHSRPRDSQIGACASNQSAPISGREILSAQQQLLSERYLDEDIPRPGHWGGYIVVPHSIEFWQGQSDRLHDRIRFRVPHASERPDGKLLHQGDDGWVYERLSP</sequence>
<dbReference type="PROSITE" id="PS01064">
    <property type="entry name" value="PYRIDOX_OXIDASE"/>
    <property type="match status" value="1"/>
</dbReference>
<keyword evidence="9" id="KW-0288">FMN</keyword>
<comment type="caution">
    <text evidence="14">The sequence shown here is derived from an EMBL/GenBank/DDBJ whole genome shotgun (WGS) entry which is preliminary data.</text>
</comment>
<keyword evidence="11" id="KW-0664">Pyridoxine biosynthesis</keyword>
<dbReference type="InterPro" id="IPR000659">
    <property type="entry name" value="Pyridox_Oxase"/>
</dbReference>
<dbReference type="GO" id="GO:0010181">
    <property type="term" value="F:FMN binding"/>
    <property type="evidence" value="ECO:0007669"/>
    <property type="project" value="InterPro"/>
</dbReference>
<evidence type="ECO:0000256" key="2">
    <source>
        <dbReference type="ARBA" id="ARBA00003691"/>
    </source>
</evidence>
<dbReference type="InterPro" id="IPR019740">
    <property type="entry name" value="Pyridox_Oxase_CS"/>
</dbReference>